<sequence length="64" mass="7249">MQRGELTGVVILSLSSSGDPPRVKPSPPSQSPTTPTTSRRLHRRRPHRLPQTLYRRQSDDLSFI</sequence>
<comment type="caution">
    <text evidence="2">The sequence shown here is derived from an EMBL/GenBank/DDBJ whole genome shotgun (WGS) entry which is preliminary data.</text>
</comment>
<evidence type="ECO:0000313" key="3">
    <source>
        <dbReference type="Proteomes" id="UP001412067"/>
    </source>
</evidence>
<name>A0ABR2M6N0_9ASPA</name>
<organism evidence="2 3">
    <name type="scientific">Platanthera guangdongensis</name>
    <dbReference type="NCBI Taxonomy" id="2320717"/>
    <lineage>
        <taxon>Eukaryota</taxon>
        <taxon>Viridiplantae</taxon>
        <taxon>Streptophyta</taxon>
        <taxon>Embryophyta</taxon>
        <taxon>Tracheophyta</taxon>
        <taxon>Spermatophyta</taxon>
        <taxon>Magnoliopsida</taxon>
        <taxon>Liliopsida</taxon>
        <taxon>Asparagales</taxon>
        <taxon>Orchidaceae</taxon>
        <taxon>Orchidoideae</taxon>
        <taxon>Orchideae</taxon>
        <taxon>Orchidinae</taxon>
        <taxon>Platanthera</taxon>
    </lineage>
</organism>
<proteinExistence type="predicted"/>
<keyword evidence="3" id="KW-1185">Reference proteome</keyword>
<dbReference type="Proteomes" id="UP001412067">
    <property type="component" value="Unassembled WGS sequence"/>
</dbReference>
<feature type="compositionally biased region" description="Basic residues" evidence="1">
    <location>
        <begin position="39"/>
        <end position="48"/>
    </location>
</feature>
<protein>
    <submittedName>
        <fullName evidence="2">Uncharacterized protein</fullName>
    </submittedName>
</protein>
<accession>A0ABR2M6N0</accession>
<gene>
    <name evidence="2" type="ORF">KSP40_PGU022575</name>
</gene>
<evidence type="ECO:0000313" key="2">
    <source>
        <dbReference type="EMBL" id="KAK8959847.1"/>
    </source>
</evidence>
<feature type="region of interest" description="Disordered" evidence="1">
    <location>
        <begin position="14"/>
        <end position="64"/>
    </location>
</feature>
<reference evidence="2 3" key="1">
    <citation type="journal article" date="2022" name="Nat. Plants">
        <title>Genomes of leafy and leafless Platanthera orchids illuminate the evolution of mycoheterotrophy.</title>
        <authorList>
            <person name="Li M.H."/>
            <person name="Liu K.W."/>
            <person name="Li Z."/>
            <person name="Lu H.C."/>
            <person name="Ye Q.L."/>
            <person name="Zhang D."/>
            <person name="Wang J.Y."/>
            <person name="Li Y.F."/>
            <person name="Zhong Z.M."/>
            <person name="Liu X."/>
            <person name="Yu X."/>
            <person name="Liu D.K."/>
            <person name="Tu X.D."/>
            <person name="Liu B."/>
            <person name="Hao Y."/>
            <person name="Liao X.Y."/>
            <person name="Jiang Y.T."/>
            <person name="Sun W.H."/>
            <person name="Chen J."/>
            <person name="Chen Y.Q."/>
            <person name="Ai Y."/>
            <person name="Zhai J.W."/>
            <person name="Wu S.S."/>
            <person name="Zhou Z."/>
            <person name="Hsiao Y.Y."/>
            <person name="Wu W.L."/>
            <person name="Chen Y.Y."/>
            <person name="Lin Y.F."/>
            <person name="Hsu J.L."/>
            <person name="Li C.Y."/>
            <person name="Wang Z.W."/>
            <person name="Zhao X."/>
            <person name="Zhong W.Y."/>
            <person name="Ma X.K."/>
            <person name="Ma L."/>
            <person name="Huang J."/>
            <person name="Chen G.Z."/>
            <person name="Huang M.Z."/>
            <person name="Huang L."/>
            <person name="Peng D.H."/>
            <person name="Luo Y.B."/>
            <person name="Zou S.Q."/>
            <person name="Chen S.P."/>
            <person name="Lan S."/>
            <person name="Tsai W.C."/>
            <person name="Van de Peer Y."/>
            <person name="Liu Z.J."/>
        </authorList>
    </citation>
    <scope>NUCLEOTIDE SEQUENCE [LARGE SCALE GENOMIC DNA]</scope>
    <source>
        <strain evidence="2">Lor288</strain>
    </source>
</reference>
<dbReference type="EMBL" id="JBBWWR010000011">
    <property type="protein sequence ID" value="KAK8959847.1"/>
    <property type="molecule type" value="Genomic_DNA"/>
</dbReference>
<evidence type="ECO:0000256" key="1">
    <source>
        <dbReference type="SAM" id="MobiDB-lite"/>
    </source>
</evidence>